<evidence type="ECO:0000256" key="1">
    <source>
        <dbReference type="SAM" id="SignalP"/>
    </source>
</evidence>
<comment type="caution">
    <text evidence="2">The sequence shown here is derived from an EMBL/GenBank/DDBJ whole genome shotgun (WGS) entry which is preliminary data.</text>
</comment>
<dbReference type="AlphaFoldDB" id="A0A512LBU2"/>
<reference evidence="2 3" key="1">
    <citation type="submission" date="2019-07" db="EMBL/GenBank/DDBJ databases">
        <title>Whole genome shotgun sequence of Thiobacillus plumbophilus NBRC 107929.</title>
        <authorList>
            <person name="Hosoyama A."/>
            <person name="Uohara A."/>
            <person name="Ohji S."/>
            <person name="Ichikawa N."/>
        </authorList>
    </citation>
    <scope>NUCLEOTIDE SEQUENCE [LARGE SCALE GENOMIC DNA]</scope>
    <source>
        <strain evidence="2 3">NBRC 107929</strain>
    </source>
</reference>
<dbReference type="OrthoDB" id="14053at2"/>
<accession>A0A512LBU2</accession>
<dbReference type="PANTHER" id="PTHR37691:SF1">
    <property type="entry name" value="BLR3518 PROTEIN"/>
    <property type="match status" value="1"/>
</dbReference>
<proteinExistence type="predicted"/>
<keyword evidence="1" id="KW-0732">Signal</keyword>
<evidence type="ECO:0000313" key="2">
    <source>
        <dbReference type="EMBL" id="GEP31954.1"/>
    </source>
</evidence>
<dbReference type="PANTHER" id="PTHR37691">
    <property type="entry name" value="BLR3518 PROTEIN"/>
    <property type="match status" value="1"/>
</dbReference>
<feature type="chain" id="PRO_5021925873" evidence="1">
    <location>
        <begin position="20"/>
        <end position="167"/>
    </location>
</feature>
<dbReference type="InterPro" id="IPR027396">
    <property type="entry name" value="DsrEFH-like"/>
</dbReference>
<organism evidence="2 3">
    <name type="scientific">Sulfuriferula plumbiphila</name>
    <dbReference type="NCBI Taxonomy" id="171865"/>
    <lineage>
        <taxon>Bacteria</taxon>
        <taxon>Pseudomonadati</taxon>
        <taxon>Pseudomonadota</taxon>
        <taxon>Betaproteobacteria</taxon>
        <taxon>Nitrosomonadales</taxon>
        <taxon>Sulfuricellaceae</taxon>
        <taxon>Sulfuriferula</taxon>
    </lineage>
</organism>
<dbReference type="EMBL" id="BKAD01000041">
    <property type="protein sequence ID" value="GEP31954.1"/>
    <property type="molecule type" value="Genomic_DNA"/>
</dbReference>
<protein>
    <submittedName>
        <fullName evidence="2">Uncharacterized protein</fullName>
    </submittedName>
</protein>
<dbReference type="Gene3D" id="3.40.1260.10">
    <property type="entry name" value="DsrEFH-like"/>
    <property type="match status" value="1"/>
</dbReference>
<evidence type="ECO:0000313" key="3">
    <source>
        <dbReference type="Proteomes" id="UP000321337"/>
    </source>
</evidence>
<dbReference type="InterPro" id="IPR003787">
    <property type="entry name" value="Sulphur_relay_DsrE/F-like"/>
</dbReference>
<dbReference type="Pfam" id="PF02635">
    <property type="entry name" value="DsrE"/>
    <property type="match status" value="1"/>
</dbReference>
<gene>
    <name evidence="2" type="ORF">TPL01_30920</name>
</gene>
<dbReference type="Proteomes" id="UP000321337">
    <property type="component" value="Unassembled WGS sequence"/>
</dbReference>
<feature type="signal peptide" evidence="1">
    <location>
        <begin position="1"/>
        <end position="19"/>
    </location>
</feature>
<keyword evidence="3" id="KW-1185">Reference proteome</keyword>
<dbReference type="RefSeq" id="WP_147074900.1">
    <property type="nucleotide sequence ID" value="NZ_AP021884.1"/>
</dbReference>
<name>A0A512LBU2_9PROT</name>
<dbReference type="SUPFAM" id="SSF75169">
    <property type="entry name" value="DsrEFH-like"/>
    <property type="match status" value="1"/>
</dbReference>
<sequence>MKRRLFIASLLALATPALANAKIVKTPYKPAKVVFDFYLDDPQKIGSALYWIRSLMNPLLDEPYSYSPEQLDIKVVIHGTEIVTVARKNAAKYKDAVDRMRYYADLGVSFKVCGYAAEDYGYNAKDFQDFIEIVPSAIPELVHWQMQGYALITPNIQDKKFLIEAIR</sequence>